<dbReference type="EMBL" id="LR903824">
    <property type="protein sequence ID" value="CAD7252313.1"/>
    <property type="molecule type" value="Genomic_DNA"/>
</dbReference>
<evidence type="ECO:0000313" key="3">
    <source>
        <dbReference type="Proteomes" id="UP000677054"/>
    </source>
</evidence>
<sequence>MPEEKVHILYLGGKDPSEELYGWDEVLHIPDPFFNKGTTGVVIQDSLFLLGGEKSPWEAGWLNVKVSGRSGKSGGSPKYDGGESTPSSTPENRHVEEDVGAEVHELLLDAEWEKKMKFQLATTILATMLFLAALWQSVHADGCEESSCVAKCQQGKCETGACLGEKGSETARNEVGEPRGPGTIDATKNNPKTFLQESRREGVENRVGPEGRRWGISSLLQT</sequence>
<dbReference type="EMBL" id="CAJPEV010004307">
    <property type="protein sequence ID" value="CAG0901552.1"/>
    <property type="molecule type" value="Genomic_DNA"/>
</dbReference>
<feature type="region of interest" description="Disordered" evidence="1">
    <location>
        <begin position="171"/>
        <end position="222"/>
    </location>
</feature>
<feature type="compositionally biased region" description="Basic and acidic residues" evidence="1">
    <location>
        <begin position="197"/>
        <end position="213"/>
    </location>
</feature>
<reference evidence="2" key="1">
    <citation type="submission" date="2020-11" db="EMBL/GenBank/DDBJ databases">
        <authorList>
            <person name="Tran Van P."/>
        </authorList>
    </citation>
    <scope>NUCLEOTIDE SEQUENCE</scope>
</reference>
<gene>
    <name evidence="2" type="ORF">DSTB1V02_LOCUS12071</name>
</gene>
<protein>
    <submittedName>
        <fullName evidence="2">Uncharacterized protein</fullName>
    </submittedName>
</protein>
<name>A0A7R9AE47_9CRUS</name>
<accession>A0A7R9AE47</accession>
<dbReference type="Proteomes" id="UP000677054">
    <property type="component" value="Unassembled WGS sequence"/>
</dbReference>
<keyword evidence="3" id="KW-1185">Reference proteome</keyword>
<dbReference type="AlphaFoldDB" id="A0A7R9AE47"/>
<feature type="compositionally biased region" description="Polar residues" evidence="1">
    <location>
        <begin position="186"/>
        <end position="196"/>
    </location>
</feature>
<evidence type="ECO:0000256" key="1">
    <source>
        <dbReference type="SAM" id="MobiDB-lite"/>
    </source>
</evidence>
<organism evidence="2">
    <name type="scientific">Darwinula stevensoni</name>
    <dbReference type="NCBI Taxonomy" id="69355"/>
    <lineage>
        <taxon>Eukaryota</taxon>
        <taxon>Metazoa</taxon>
        <taxon>Ecdysozoa</taxon>
        <taxon>Arthropoda</taxon>
        <taxon>Crustacea</taxon>
        <taxon>Oligostraca</taxon>
        <taxon>Ostracoda</taxon>
        <taxon>Podocopa</taxon>
        <taxon>Podocopida</taxon>
        <taxon>Darwinulocopina</taxon>
        <taxon>Darwinuloidea</taxon>
        <taxon>Darwinulidae</taxon>
        <taxon>Darwinula</taxon>
    </lineage>
</organism>
<proteinExistence type="predicted"/>
<feature type="region of interest" description="Disordered" evidence="1">
    <location>
        <begin position="68"/>
        <end position="95"/>
    </location>
</feature>
<evidence type="ECO:0000313" key="2">
    <source>
        <dbReference type="EMBL" id="CAD7252313.1"/>
    </source>
</evidence>